<evidence type="ECO:0008006" key="4">
    <source>
        <dbReference type="Google" id="ProtNLM"/>
    </source>
</evidence>
<reference evidence="2 3" key="1">
    <citation type="submission" date="2023-09" db="EMBL/GenBank/DDBJ databases">
        <title>Microbacterium fusihabitans sp. nov., Microbacterium phycihabitans sp. nov., and Microbacterium cervinum sp. nov., isolated from dried seaweeds of beach.</title>
        <authorList>
            <person name="Lee S.D."/>
        </authorList>
    </citation>
    <scope>NUCLEOTIDE SEQUENCE [LARGE SCALE GENOMIC DNA]</scope>
    <source>
        <strain evidence="2 3">KSW4-17</strain>
    </source>
</reference>
<evidence type="ECO:0000313" key="2">
    <source>
        <dbReference type="EMBL" id="MDU0366300.1"/>
    </source>
</evidence>
<evidence type="ECO:0000313" key="3">
    <source>
        <dbReference type="Proteomes" id="UP001263371"/>
    </source>
</evidence>
<proteinExistence type="predicted"/>
<dbReference type="RefSeq" id="WP_315993558.1">
    <property type="nucleotide sequence ID" value="NZ_JAWDIS010000001.1"/>
</dbReference>
<sequence length="58" mass="6364">MNPSLSDVRRDGDHHGDDDLLDGFPPKCPACASTMKPHSSGDERAWWRCGECALPLIV</sequence>
<dbReference type="EMBL" id="JAWDIS010000001">
    <property type="protein sequence ID" value="MDU0366300.1"/>
    <property type="molecule type" value="Genomic_DNA"/>
</dbReference>
<evidence type="ECO:0000256" key="1">
    <source>
        <dbReference type="SAM" id="MobiDB-lite"/>
    </source>
</evidence>
<keyword evidence="3" id="KW-1185">Reference proteome</keyword>
<name>A0ABU3T4R1_9MICO</name>
<gene>
    <name evidence="2" type="ORF">RWH45_03670</name>
</gene>
<organism evidence="2 3">
    <name type="scientific">Microbacterium galbum</name>
    <dbReference type="NCBI Taxonomy" id="3075994"/>
    <lineage>
        <taxon>Bacteria</taxon>
        <taxon>Bacillati</taxon>
        <taxon>Actinomycetota</taxon>
        <taxon>Actinomycetes</taxon>
        <taxon>Micrococcales</taxon>
        <taxon>Microbacteriaceae</taxon>
        <taxon>Microbacterium</taxon>
    </lineage>
</organism>
<comment type="caution">
    <text evidence="2">The sequence shown here is derived from an EMBL/GenBank/DDBJ whole genome shotgun (WGS) entry which is preliminary data.</text>
</comment>
<feature type="compositionally biased region" description="Basic and acidic residues" evidence="1">
    <location>
        <begin position="7"/>
        <end position="18"/>
    </location>
</feature>
<accession>A0ABU3T4R1</accession>
<dbReference type="Proteomes" id="UP001263371">
    <property type="component" value="Unassembled WGS sequence"/>
</dbReference>
<protein>
    <recommendedName>
        <fullName evidence="4">Transcription factor zinc-finger domain-containing protein</fullName>
    </recommendedName>
</protein>
<feature type="region of interest" description="Disordered" evidence="1">
    <location>
        <begin position="1"/>
        <end position="25"/>
    </location>
</feature>